<evidence type="ECO:0000256" key="5">
    <source>
        <dbReference type="SAM" id="Phobius"/>
    </source>
</evidence>
<proteinExistence type="predicted"/>
<comment type="subcellular location">
    <subcellularLocation>
        <location evidence="1">Membrane</location>
        <topology evidence="1">Multi-pass membrane protein</topology>
    </subcellularLocation>
</comment>
<dbReference type="GO" id="GO:0016020">
    <property type="term" value="C:membrane"/>
    <property type="evidence" value="ECO:0007669"/>
    <property type="project" value="UniProtKB-SubCell"/>
</dbReference>
<keyword evidence="2 5" id="KW-0812">Transmembrane</keyword>
<keyword evidence="4 5" id="KW-0472">Membrane</keyword>
<feature type="transmembrane region" description="Helical" evidence="5">
    <location>
        <begin position="35"/>
        <end position="55"/>
    </location>
</feature>
<evidence type="ECO:0000256" key="1">
    <source>
        <dbReference type="ARBA" id="ARBA00004141"/>
    </source>
</evidence>
<dbReference type="RefSeq" id="WP_076390286.1">
    <property type="nucleotide sequence ID" value="NZ_CBDHHB010000002.1"/>
</dbReference>
<sequence>MIEQIIGYSGALISSISFLPQVIKLWKTKSGKDLSMVTLSFLTLNALLWAVYGMMKDAKPLWITNVLMLIMLIVMIFLKIKYRNNKADS</sequence>
<organism evidence="6 7">
    <name type="scientific">Chryseobacterium gambrini</name>
    <dbReference type="NCBI Taxonomy" id="373672"/>
    <lineage>
        <taxon>Bacteria</taxon>
        <taxon>Pseudomonadati</taxon>
        <taxon>Bacteroidota</taxon>
        <taxon>Flavobacteriia</taxon>
        <taxon>Flavobacteriales</taxon>
        <taxon>Weeksellaceae</taxon>
        <taxon>Chryseobacterium group</taxon>
        <taxon>Chryseobacterium</taxon>
    </lineage>
</organism>
<protein>
    <submittedName>
        <fullName evidence="6">MtN3 and saliva related transmembrane protein</fullName>
    </submittedName>
</protein>
<dbReference type="Gene3D" id="1.20.1280.290">
    <property type="match status" value="1"/>
</dbReference>
<gene>
    <name evidence="6" type="ORF">SAMN05421785_101460</name>
</gene>
<dbReference type="AlphaFoldDB" id="A0A1N7KG13"/>
<dbReference type="OrthoDB" id="122062at2"/>
<evidence type="ECO:0000256" key="3">
    <source>
        <dbReference type="ARBA" id="ARBA00022989"/>
    </source>
</evidence>
<evidence type="ECO:0000256" key="2">
    <source>
        <dbReference type="ARBA" id="ARBA00022692"/>
    </source>
</evidence>
<feature type="transmembrane region" description="Helical" evidence="5">
    <location>
        <begin position="61"/>
        <end position="80"/>
    </location>
</feature>
<evidence type="ECO:0000256" key="4">
    <source>
        <dbReference type="ARBA" id="ARBA00023136"/>
    </source>
</evidence>
<dbReference type="STRING" id="373672.SAMN05421785_101460"/>
<dbReference type="Proteomes" id="UP000185781">
    <property type="component" value="Unassembled WGS sequence"/>
</dbReference>
<keyword evidence="3 5" id="KW-1133">Transmembrane helix</keyword>
<reference evidence="6 7" key="1">
    <citation type="submission" date="2017-01" db="EMBL/GenBank/DDBJ databases">
        <authorList>
            <person name="Mah S.A."/>
            <person name="Swanson W.J."/>
            <person name="Moy G.W."/>
            <person name="Vacquier V.D."/>
        </authorList>
    </citation>
    <scope>NUCLEOTIDE SEQUENCE [LARGE SCALE GENOMIC DNA]</scope>
    <source>
        <strain evidence="6 7">DSM 18014</strain>
    </source>
</reference>
<name>A0A1N7KG13_9FLAO</name>
<dbReference type="EMBL" id="FTOV01000001">
    <property type="protein sequence ID" value="SIS60420.1"/>
    <property type="molecule type" value="Genomic_DNA"/>
</dbReference>
<evidence type="ECO:0000313" key="6">
    <source>
        <dbReference type="EMBL" id="SIS60420.1"/>
    </source>
</evidence>
<dbReference type="Pfam" id="PF04193">
    <property type="entry name" value="PQ-loop"/>
    <property type="match status" value="1"/>
</dbReference>
<dbReference type="InterPro" id="IPR006603">
    <property type="entry name" value="PQ-loop_rpt"/>
</dbReference>
<accession>A0A1N7KG13</accession>
<evidence type="ECO:0000313" key="7">
    <source>
        <dbReference type="Proteomes" id="UP000185781"/>
    </source>
</evidence>